<sequence length="328" mass="35965">MSASIDTIFTVVTSPDASVARMWGHMAPSLTAADGAVYQRPLLYAELASTDNTTSKQETNETWAVFHGPANTGANSARCAAGYYPAVEALDSLYSKYPSRTINTAQGWPVYYSYWSGSNSTSLSSGAKVDFYYVVDLADGSRRSENSSPNSVWQYQICAKTPIPQATQITLTSPQAMDDAIQAVKAKNSESIPLLITTTDAMGNPMPYTTFSLKRDAGTPRNTEYNKFVATNGTNMTVTPLAGAQQQFLLCHIGSDRHHRRGRYADSDACRTRRHRVEKRADRESVRYADGDLNAAGGVHRPHQPGQRQGQHVRPYAGDLHRQQRCGV</sequence>
<dbReference type="Proteomes" id="UP000269208">
    <property type="component" value="Chromosome"/>
</dbReference>
<reference evidence="4 5" key="1">
    <citation type="submission" date="2018-12" db="EMBL/GenBank/DDBJ databases">
        <authorList>
            <consortium name="Pathogen Informatics"/>
        </authorList>
    </citation>
    <scope>NUCLEOTIDE SEQUENCE [LARGE SCALE GENOMIC DNA]</scope>
    <source>
        <strain evidence="4 5">NCTC6754</strain>
    </source>
</reference>
<dbReference type="AlphaFoldDB" id="A0A3S4K875"/>
<proteinExistence type="predicted"/>
<feature type="domain" description="Bacterial Immunoglobulin-like 21" evidence="2">
    <location>
        <begin position="189"/>
        <end position="248"/>
    </location>
</feature>
<organism evidence="4 5">
    <name type="scientific">Salmonella enterica I</name>
    <dbReference type="NCBI Taxonomy" id="59201"/>
    <lineage>
        <taxon>Bacteria</taxon>
        <taxon>Pseudomonadati</taxon>
        <taxon>Pseudomonadota</taxon>
        <taxon>Gammaproteobacteria</taxon>
        <taxon>Enterobacterales</taxon>
        <taxon>Enterobacteriaceae</taxon>
        <taxon>Salmonella</taxon>
    </lineage>
</organism>
<evidence type="ECO:0000259" key="2">
    <source>
        <dbReference type="Pfam" id="PF05688"/>
    </source>
</evidence>
<dbReference type="Pfam" id="PF05688">
    <property type="entry name" value="BIg21"/>
    <property type="match status" value="1"/>
</dbReference>
<dbReference type="EMBL" id="LR134190">
    <property type="protein sequence ID" value="VEB55966.1"/>
    <property type="molecule type" value="Genomic_DNA"/>
</dbReference>
<evidence type="ECO:0000313" key="4">
    <source>
        <dbReference type="EMBL" id="VEB55966.1"/>
    </source>
</evidence>
<feature type="region of interest" description="Disordered" evidence="1">
    <location>
        <begin position="288"/>
        <end position="328"/>
    </location>
</feature>
<protein>
    <submittedName>
        <fullName evidence="4">Outer membrane protein RatA</fullName>
    </submittedName>
</protein>
<gene>
    <name evidence="4" type="ORF">NCTC6754_04115</name>
</gene>
<evidence type="ECO:0000313" key="5">
    <source>
        <dbReference type="Proteomes" id="UP000269208"/>
    </source>
</evidence>
<name>A0A3S4K875_SALET</name>
<dbReference type="Pfam" id="PF05689">
    <property type="entry name" value="InvE_AD"/>
    <property type="match status" value="1"/>
</dbReference>
<evidence type="ECO:0000259" key="3">
    <source>
        <dbReference type="Pfam" id="PF05689"/>
    </source>
</evidence>
<dbReference type="InterPro" id="IPR008541">
    <property type="entry name" value="InvE_AD"/>
</dbReference>
<accession>A0A3S4K875</accession>
<dbReference type="InterPro" id="IPR008542">
    <property type="entry name" value="BIg21"/>
</dbReference>
<feature type="domain" description="InvasinE Adhesion" evidence="3">
    <location>
        <begin position="15"/>
        <end position="158"/>
    </location>
</feature>
<evidence type="ECO:0000256" key="1">
    <source>
        <dbReference type="SAM" id="MobiDB-lite"/>
    </source>
</evidence>